<dbReference type="InterPro" id="IPR000792">
    <property type="entry name" value="Tscrpt_reg_LuxR_C"/>
</dbReference>
<dbReference type="Pfam" id="PF00196">
    <property type="entry name" value="GerE"/>
    <property type="match status" value="1"/>
</dbReference>
<feature type="domain" description="HTH luxR-type" evidence="4">
    <location>
        <begin position="266"/>
        <end position="331"/>
    </location>
</feature>
<evidence type="ECO:0000256" key="3">
    <source>
        <dbReference type="ARBA" id="ARBA00023163"/>
    </source>
</evidence>
<dbReference type="PANTHER" id="PTHR44688">
    <property type="entry name" value="DNA-BINDING TRANSCRIPTIONAL ACTIVATOR DEVR_DOSR"/>
    <property type="match status" value="1"/>
</dbReference>
<protein>
    <submittedName>
        <fullName evidence="5">Putative transcriptional regulatory protein</fullName>
    </submittedName>
</protein>
<dbReference type="OrthoDB" id="3369460at2"/>
<dbReference type="GO" id="GO:0003677">
    <property type="term" value="F:DNA binding"/>
    <property type="evidence" value="ECO:0007669"/>
    <property type="project" value="UniProtKB-KW"/>
</dbReference>
<dbReference type="AlphaFoldDB" id="A0A077M1H3"/>
<dbReference type="PANTHER" id="PTHR44688:SF25">
    <property type="entry name" value="HTH LUXR-TYPE DOMAIN-CONTAINING PROTEIN"/>
    <property type="match status" value="1"/>
</dbReference>
<evidence type="ECO:0000256" key="1">
    <source>
        <dbReference type="ARBA" id="ARBA00023015"/>
    </source>
</evidence>
<dbReference type="PROSITE" id="PS50043">
    <property type="entry name" value="HTH_LUXR_2"/>
    <property type="match status" value="1"/>
</dbReference>
<dbReference type="InterPro" id="IPR036388">
    <property type="entry name" value="WH-like_DNA-bd_sf"/>
</dbReference>
<accession>A0A077M1H3</accession>
<dbReference type="SUPFAM" id="SSF46894">
    <property type="entry name" value="C-terminal effector domain of the bipartite response regulators"/>
    <property type="match status" value="1"/>
</dbReference>
<dbReference type="InterPro" id="IPR016032">
    <property type="entry name" value="Sig_transdc_resp-reg_C-effctor"/>
</dbReference>
<keyword evidence="6" id="KW-1185">Reference proteome</keyword>
<proteinExistence type="predicted"/>
<evidence type="ECO:0000256" key="2">
    <source>
        <dbReference type="ARBA" id="ARBA00023125"/>
    </source>
</evidence>
<dbReference type="RefSeq" id="WP_048554996.1">
    <property type="nucleotide sequence ID" value="NZ_HF570958.1"/>
</dbReference>
<evidence type="ECO:0000313" key="6">
    <source>
        <dbReference type="Proteomes" id="UP000035721"/>
    </source>
</evidence>
<dbReference type="GO" id="GO:0006355">
    <property type="term" value="P:regulation of DNA-templated transcription"/>
    <property type="evidence" value="ECO:0007669"/>
    <property type="project" value="InterPro"/>
</dbReference>
<organism evidence="5 6">
    <name type="scientific">Nostocoides japonicum T1-X7</name>
    <dbReference type="NCBI Taxonomy" id="1194083"/>
    <lineage>
        <taxon>Bacteria</taxon>
        <taxon>Bacillati</taxon>
        <taxon>Actinomycetota</taxon>
        <taxon>Actinomycetes</taxon>
        <taxon>Micrococcales</taxon>
        <taxon>Intrasporangiaceae</taxon>
        <taxon>Nostocoides</taxon>
    </lineage>
</organism>
<dbReference type="EMBL" id="CAJB01000165">
    <property type="protein sequence ID" value="CCH78054.1"/>
    <property type="molecule type" value="Genomic_DNA"/>
</dbReference>
<keyword evidence="3" id="KW-0804">Transcription</keyword>
<dbReference type="STRING" id="1194083.BN12_2470001"/>
<evidence type="ECO:0000313" key="5">
    <source>
        <dbReference type="EMBL" id="CCH78054.1"/>
    </source>
</evidence>
<evidence type="ECO:0000259" key="4">
    <source>
        <dbReference type="PROSITE" id="PS50043"/>
    </source>
</evidence>
<gene>
    <name evidence="5" type="ORF">BN12_2470001</name>
</gene>
<name>A0A077M1H3_9MICO</name>
<dbReference type="Proteomes" id="UP000035721">
    <property type="component" value="Unassembled WGS sequence"/>
</dbReference>
<comment type="caution">
    <text evidence="5">The sequence shown here is derived from an EMBL/GenBank/DDBJ whole genome shotgun (WGS) entry which is preliminary data.</text>
</comment>
<dbReference type="SMART" id="SM00421">
    <property type="entry name" value="HTH_LUXR"/>
    <property type="match status" value="1"/>
</dbReference>
<keyword evidence="2" id="KW-0238">DNA-binding</keyword>
<dbReference type="Gene3D" id="1.10.10.10">
    <property type="entry name" value="Winged helix-like DNA-binding domain superfamily/Winged helix DNA-binding domain"/>
    <property type="match status" value="1"/>
</dbReference>
<sequence length="333" mass="35690">MPRSAELPYHHVADVLADPAVPAVYEAILADPRPSRRRLVEAGHEPEAVDIALTVLHVRDVIDATDPEAIEVAPPDVAIPAYAALLERQARSLRLATAGLAQTYHRVRTPLIGEDSGLIRRLGSFDEVTGVVEKLEESVRHSLYAVVAGGPRMERIVAGGHSAIHPSESGPSVEALAVIDASIFELDGAASEFSRRQSFGYDIRVGHDVPFNLLVVDRESAVIDTSNTDPECAGSVFVRDPTLVRALIHLFLLMHEAGMPLPSSATATGASGLSERDRLILTLLAAGTSDTVIARQAGVSQRTVERRIRAFMDQLGASTRFQTGVQAVRAGLI</sequence>
<reference evidence="5 6" key="1">
    <citation type="journal article" date="2013" name="ISME J.">
        <title>A metabolic model for members of the genus Tetrasphaera involved in enhanced biological phosphorus removal.</title>
        <authorList>
            <person name="Kristiansen R."/>
            <person name="Nguyen H.T.T."/>
            <person name="Saunders A.M."/>
            <person name="Nielsen J.L."/>
            <person name="Wimmer R."/>
            <person name="Le V.Q."/>
            <person name="McIlroy S.J."/>
            <person name="Petrovski S."/>
            <person name="Seviour R.J."/>
            <person name="Calteau A."/>
            <person name="Nielsen K.L."/>
            <person name="Nielsen P.H."/>
        </authorList>
    </citation>
    <scope>NUCLEOTIDE SEQUENCE [LARGE SCALE GENOMIC DNA]</scope>
    <source>
        <strain evidence="5 6">T1-X7</strain>
    </source>
</reference>
<keyword evidence="1" id="KW-0805">Transcription regulation</keyword>